<dbReference type="NCBIfam" id="TIGR01414">
    <property type="entry name" value="autotrans_barl"/>
    <property type="match status" value="1"/>
</dbReference>
<dbReference type="Pfam" id="PF03797">
    <property type="entry name" value="Autotransporter"/>
    <property type="match status" value="1"/>
</dbReference>
<feature type="region of interest" description="Disordered" evidence="2">
    <location>
        <begin position="712"/>
        <end position="742"/>
    </location>
</feature>
<dbReference type="InterPro" id="IPR050909">
    <property type="entry name" value="Bact_Autotransporter_VF"/>
</dbReference>
<dbReference type="InterPro" id="IPR006315">
    <property type="entry name" value="OM_autotransptr_brl_dom"/>
</dbReference>
<dbReference type="InterPro" id="IPR036709">
    <property type="entry name" value="Autotransporte_beta_dom_sf"/>
</dbReference>
<evidence type="ECO:0000313" key="4">
    <source>
        <dbReference type="EMBL" id="QBY31959.1"/>
    </source>
</evidence>
<dbReference type="Pfam" id="PF18883">
    <property type="entry name" value="AC_1"/>
    <property type="match status" value="1"/>
</dbReference>
<dbReference type="AlphaFoldDB" id="A0A482PV77"/>
<dbReference type="InterPro" id="IPR043990">
    <property type="entry name" value="AC_1"/>
</dbReference>
<proteinExistence type="predicted"/>
<evidence type="ECO:0000256" key="1">
    <source>
        <dbReference type="ARBA" id="ARBA00022729"/>
    </source>
</evidence>
<gene>
    <name evidence="4" type="ORF">E2R62_04715</name>
</gene>
<feature type="domain" description="Autotransporter" evidence="3">
    <location>
        <begin position="781"/>
        <end position="1065"/>
    </location>
</feature>
<dbReference type="GO" id="GO:0019867">
    <property type="term" value="C:outer membrane"/>
    <property type="evidence" value="ECO:0007669"/>
    <property type="project" value="InterPro"/>
</dbReference>
<protein>
    <submittedName>
        <fullName evidence="4">Autotransporter outer membrane beta-barrel domain-containing protein</fullName>
    </submittedName>
</protein>
<dbReference type="CDD" id="cd01344">
    <property type="entry name" value="PL2_Passenger_AT"/>
    <property type="match status" value="1"/>
</dbReference>
<accession>A0A482PV77</accession>
<dbReference type="PANTHER" id="PTHR12338:SF5">
    <property type="entry name" value="ANTIGEN 43-RELATED"/>
    <property type="match status" value="1"/>
</dbReference>
<evidence type="ECO:0000256" key="2">
    <source>
        <dbReference type="SAM" id="MobiDB-lite"/>
    </source>
</evidence>
<dbReference type="Gene3D" id="2.40.128.130">
    <property type="entry name" value="Autotransporter beta-domain"/>
    <property type="match status" value="1"/>
</dbReference>
<dbReference type="PANTHER" id="PTHR12338">
    <property type="entry name" value="AUTOTRANSPORTER"/>
    <property type="match status" value="1"/>
</dbReference>
<dbReference type="EMBL" id="CP038008">
    <property type="protein sequence ID" value="QBY31959.1"/>
    <property type="molecule type" value="Genomic_DNA"/>
</dbReference>
<reference evidence="4" key="1">
    <citation type="submission" date="2019-03" db="EMBL/GenBank/DDBJ databases">
        <title>Complete genome sequence of enteropathogenic Citrobacter rodentium strain DBS100.</title>
        <authorList>
            <person name="Popov G."/>
            <person name="Fiebig A."/>
            <person name="Shideler S."/>
            <person name="Coombes B."/>
            <person name="Savchenko A."/>
        </authorList>
    </citation>
    <scope>NUCLEOTIDE SEQUENCE</scope>
    <source>
        <strain evidence="4">DBS100</strain>
    </source>
</reference>
<keyword evidence="1" id="KW-0732">Signal</keyword>
<organism evidence="4">
    <name type="scientific">Citrobacter rodentium</name>
    <dbReference type="NCBI Taxonomy" id="67825"/>
    <lineage>
        <taxon>Bacteria</taxon>
        <taxon>Pseudomonadati</taxon>
        <taxon>Pseudomonadota</taxon>
        <taxon>Gammaproteobacteria</taxon>
        <taxon>Enterobacterales</taxon>
        <taxon>Enterobacteriaceae</taxon>
        <taxon>Citrobacter</taxon>
    </lineage>
</organism>
<dbReference type="InterPro" id="IPR005546">
    <property type="entry name" value="Autotransporte_beta"/>
</dbReference>
<dbReference type="InterPro" id="IPR013425">
    <property type="entry name" value="Autotrns_rpt"/>
</dbReference>
<sequence>MLLSWSTSASTLYFNSSEIVEDGTWDWENKGYVIGGGEGNNGKLILKGSSSYNHFFNVGMNGGNGSLTISEYAKNLNANTSFSVGTVSSDNISVNNTIGTLNIKGSDTGAITSLDLNVGSSGLYDWNTKRSSQVTGTLNIVDGAILNVGEPVNYSKNKAYVGAGNTSNTGIINVSGAGSELNLISNAPYLGDLAENGTLYLGYIGKGILNITDSGTFSAGQISASTTLANKDSFSALETPSAIINVSGPGSRLIVRSMMSLAADAIISLQAIDVRLTQKGAGNAVLNIDDYADVIFEGKANTDEDGFENLVSGLFMASNAATSAIVNLNKNGYMTISNSNLSPDEDAIIAGEGYYEFNLNGGTLRVNDCKYCDNKLTTKVNMNVLSESVLEADEHKEMYLNGSLTGQGGIVKSGEGLVALAGSNNYSGGTRVEGGELRSDSNNAFVNKTSYIVNSGRLNLNNHDLIMSHLSGDGGIVDVTAASLNIDQNADSLYAGSFAGTGQIEKNGHSTLYLSGNSKGYKGDFSVTGGSVDSSDALGGNIFINDGTILSAEGYLGKTTVKKGGTLRVGSYFSEKTTPSQLVVDTSLSNAGKIFIAKNGHITKESVGNELLVRGNYVGNDGHIHFNTVLGDDSSLTDRMKITGNSSGTTYVHVNNVGGTGDYTVKGIELVSVDGLSDGIFRQKERIVGGAYDYYLTRGKGADYKNWYLVNTKPDPEPGPEPSPVQPPVPTPVPTPEPDTKPAFRPEGSEYAANLQAANTLFVHRLHDRLGETHYVDALTGEEKVTSMWLRNVGGHTRFKDSSGQLKTQANRYVLQLGGDIAQWSSNGENRFHLGVMGGYGNQKSNTRSGYSGYRADGSVAGYSVGLYGTWLEDNNEKTGGYLDTWMLYSWFNNAVSGQSLSSENYKSKGVTASVEAGYTWKTGEKNKRESYYIQPVAQLTWMGVNADDHRESNGTLVRSRGEGNIQSRLGLRAFIKGHSLVDEGKNRLFEPFVEVNWLHNTKTFTTLMNGTEVKQAGARNLGELKAGVESQLTPNVNLWGNVAQQIGDRGYSDTQAILGVKYLF</sequence>
<evidence type="ECO:0000259" key="3">
    <source>
        <dbReference type="PROSITE" id="PS51208"/>
    </source>
</evidence>
<dbReference type="SUPFAM" id="SSF103515">
    <property type="entry name" value="Autotransporter"/>
    <property type="match status" value="1"/>
</dbReference>
<feature type="compositionally biased region" description="Pro residues" evidence="2">
    <location>
        <begin position="717"/>
        <end position="737"/>
    </location>
</feature>
<dbReference type="SUPFAM" id="SSF51126">
    <property type="entry name" value="Pectin lyase-like"/>
    <property type="match status" value="1"/>
</dbReference>
<dbReference type="InterPro" id="IPR011050">
    <property type="entry name" value="Pectin_lyase_fold/virulence"/>
</dbReference>
<dbReference type="PROSITE" id="PS51208">
    <property type="entry name" value="AUTOTRANSPORTER"/>
    <property type="match status" value="1"/>
</dbReference>
<dbReference type="SMART" id="SM00869">
    <property type="entry name" value="Autotransporter"/>
    <property type="match status" value="1"/>
</dbReference>
<dbReference type="InterPro" id="IPR012332">
    <property type="entry name" value="Autotransporter_pectin_lyase_C"/>
</dbReference>
<name>A0A482PV77_CITRO</name>
<dbReference type="Pfam" id="PF12951">
    <property type="entry name" value="PATR"/>
    <property type="match status" value="2"/>
</dbReference>
<dbReference type="NCBIfam" id="TIGR02601">
    <property type="entry name" value="autotrns_rpt"/>
    <property type="match status" value="1"/>
</dbReference>
<dbReference type="Gene3D" id="2.160.20.20">
    <property type="match status" value="1"/>
</dbReference>